<gene>
    <name evidence="2" type="ORF">PCASD_19623</name>
</gene>
<name>A0A2N5TTU5_9BASI</name>
<evidence type="ECO:0000313" key="2">
    <source>
        <dbReference type="EMBL" id="PLW28925.1"/>
    </source>
</evidence>
<feature type="compositionally biased region" description="Polar residues" evidence="1">
    <location>
        <begin position="58"/>
        <end position="69"/>
    </location>
</feature>
<feature type="region of interest" description="Disordered" evidence="1">
    <location>
        <begin position="556"/>
        <end position="576"/>
    </location>
</feature>
<feature type="compositionally biased region" description="Polar residues" evidence="1">
    <location>
        <begin position="146"/>
        <end position="156"/>
    </location>
</feature>
<evidence type="ECO:0000313" key="3">
    <source>
        <dbReference type="Proteomes" id="UP000235392"/>
    </source>
</evidence>
<feature type="region of interest" description="Disordered" evidence="1">
    <location>
        <begin position="1"/>
        <end position="71"/>
    </location>
</feature>
<feature type="compositionally biased region" description="Basic residues" evidence="1">
    <location>
        <begin position="159"/>
        <end position="169"/>
    </location>
</feature>
<evidence type="ECO:0000256" key="1">
    <source>
        <dbReference type="SAM" id="MobiDB-lite"/>
    </source>
</evidence>
<feature type="compositionally biased region" description="Low complexity" evidence="1">
    <location>
        <begin position="45"/>
        <end position="57"/>
    </location>
</feature>
<comment type="caution">
    <text evidence="2">The sequence shown here is derived from an EMBL/GenBank/DDBJ whole genome shotgun (WGS) entry which is preliminary data.</text>
</comment>
<reference evidence="2 3" key="1">
    <citation type="submission" date="2017-11" db="EMBL/GenBank/DDBJ databases">
        <title>De novo assembly and phasing of dikaryotic genomes from two isolates of Puccinia coronata f. sp. avenae, the causal agent of oat crown rust.</title>
        <authorList>
            <person name="Miller M.E."/>
            <person name="Zhang Y."/>
            <person name="Omidvar V."/>
            <person name="Sperschneider J."/>
            <person name="Schwessinger B."/>
            <person name="Raley C."/>
            <person name="Palmer J.M."/>
            <person name="Garnica D."/>
            <person name="Upadhyaya N."/>
            <person name="Rathjen J."/>
            <person name="Taylor J.M."/>
            <person name="Park R.F."/>
            <person name="Dodds P.N."/>
            <person name="Hirsch C.D."/>
            <person name="Kianian S.F."/>
            <person name="Figueroa M."/>
        </authorList>
    </citation>
    <scope>NUCLEOTIDE SEQUENCE [LARGE SCALE GENOMIC DNA]</scope>
    <source>
        <strain evidence="2">12SD80</strain>
    </source>
</reference>
<feature type="compositionally biased region" description="Polar residues" evidence="1">
    <location>
        <begin position="1"/>
        <end position="31"/>
    </location>
</feature>
<dbReference type="AlphaFoldDB" id="A0A2N5TTU5"/>
<proteinExistence type="predicted"/>
<protein>
    <submittedName>
        <fullName evidence="2">Uncharacterized protein</fullName>
    </submittedName>
</protein>
<accession>A0A2N5TTU5</accession>
<feature type="compositionally biased region" description="Polar residues" evidence="1">
    <location>
        <begin position="215"/>
        <end position="225"/>
    </location>
</feature>
<dbReference type="EMBL" id="PGCI01000348">
    <property type="protein sequence ID" value="PLW28925.1"/>
    <property type="molecule type" value="Genomic_DNA"/>
</dbReference>
<sequence>MQMLGTIQNDPVNGSTEVAASNPTPQENRQVTPPPDATAYNKSFPSSNPQKPMSSSSEPTPSNQGSNAAESLLGSEIQEISEEELFNNFVKVQDFARSCLELRIPRSLKKDFEGIVDRIQGIRKEYEETKSLPITECLTVKASPLPNFSRTSSTDQTKITKKPTKKKHQPISITSHISRSTSQSNQAPSNPNQQTDQSSTETTNASPAGALEHPPNQSNNPSTDPANDEGNVAPTALDSVENKVESQTQSVSHPTGRVLHLTSARSHKSTPPPSGSPQKRKRKNSRCNPCGTSASTPKSRHHSDSSSLSNADSKSDYNEDSDDDPDHQSAPPASNLDNTNGQPPARSSSAIDPNTFSLVKPDSIREEIHRIANTFLVGRVKKEKWQIGWTAMEYFLNARLSAPDITKIPTANFIYQKAKFDYEKWIKDIMNSGSNTLSHYEHEIWYCKDVFDMESVKEQTSSAHPIIPLIPINKNKPHPETKLFRCLIALLNLPHHRLLREWAKTVALSIQTVSDESPKAPQVDSAPTALRRHVIVLSWLNSLKDDTMPSLLQITNDDDASQEDPDASKNTPVSFPSDSLEKLRKIIIGMMMSYTIIQAHAVNTLKNPNPCKKQKVSSSQAISKTAASDRKSITQIKSQQNHFPLVLYLLSGIRGIFCATRDHRQNSISDCLEIFLMFQEIHQQSKTQSSAHEEIWINLGTYIRQIISSIRNAPDDPSKVIVPTRHKLALCIAHDYLNFSNHESNPTVSS</sequence>
<feature type="region of interest" description="Disordered" evidence="1">
    <location>
        <begin position="144"/>
        <end position="354"/>
    </location>
</feature>
<feature type="compositionally biased region" description="Polar residues" evidence="1">
    <location>
        <begin position="331"/>
        <end position="354"/>
    </location>
</feature>
<feature type="compositionally biased region" description="Low complexity" evidence="1">
    <location>
        <begin position="171"/>
        <end position="195"/>
    </location>
</feature>
<feature type="compositionally biased region" description="Polar residues" evidence="1">
    <location>
        <begin position="196"/>
        <end position="206"/>
    </location>
</feature>
<organism evidence="2 3">
    <name type="scientific">Puccinia coronata f. sp. avenae</name>
    <dbReference type="NCBI Taxonomy" id="200324"/>
    <lineage>
        <taxon>Eukaryota</taxon>
        <taxon>Fungi</taxon>
        <taxon>Dikarya</taxon>
        <taxon>Basidiomycota</taxon>
        <taxon>Pucciniomycotina</taxon>
        <taxon>Pucciniomycetes</taxon>
        <taxon>Pucciniales</taxon>
        <taxon>Pucciniaceae</taxon>
        <taxon>Puccinia</taxon>
    </lineage>
</organism>
<feature type="compositionally biased region" description="Acidic residues" evidence="1">
    <location>
        <begin position="556"/>
        <end position="565"/>
    </location>
</feature>
<dbReference type="Proteomes" id="UP000235392">
    <property type="component" value="Unassembled WGS sequence"/>
</dbReference>